<dbReference type="RefSeq" id="WP_160734328.1">
    <property type="nucleotide sequence ID" value="NZ_WTYO01000006.1"/>
</dbReference>
<dbReference type="EMBL" id="WTYO01000006">
    <property type="protein sequence ID" value="MXO69711.1"/>
    <property type="molecule type" value="Genomic_DNA"/>
</dbReference>
<sequence length="146" mass="15553">MEAYDNARLDAATWFDGIARLSARMEGDARLENCLRHAFHLAALTPPPFDRLTACPMDEEAFEQLLERGAWETAAAALVGGTLRHEIVARGAREAGARVWLEGQSGEARVRASSPARALALAWCAFLLNLAPGGTGQPGGASHKSA</sequence>
<dbReference type="Proteomes" id="UP000444401">
    <property type="component" value="Unassembled WGS sequence"/>
</dbReference>
<reference evidence="1 2" key="1">
    <citation type="submission" date="2019-12" db="EMBL/GenBank/DDBJ databases">
        <title>Genomic-based taxomic classification of the family Erythrobacteraceae.</title>
        <authorList>
            <person name="Xu L."/>
        </authorList>
    </citation>
    <scope>NUCLEOTIDE SEQUENCE [LARGE SCALE GENOMIC DNA]</scope>
    <source>
        <strain evidence="1 2">H32</strain>
    </source>
</reference>
<accession>A0ABW9V0H7</accession>
<organism evidence="1 2">
    <name type="scientific">Pelagerythrobacter marinus</name>
    <dbReference type="NCBI Taxonomy" id="538382"/>
    <lineage>
        <taxon>Bacteria</taxon>
        <taxon>Pseudomonadati</taxon>
        <taxon>Pseudomonadota</taxon>
        <taxon>Alphaproteobacteria</taxon>
        <taxon>Sphingomonadales</taxon>
        <taxon>Erythrobacteraceae</taxon>
        <taxon>Pelagerythrobacter</taxon>
    </lineage>
</organism>
<evidence type="ECO:0000313" key="2">
    <source>
        <dbReference type="Proteomes" id="UP000444401"/>
    </source>
</evidence>
<gene>
    <name evidence="1" type="ORF">GRI72_12865</name>
</gene>
<keyword evidence="2" id="KW-1185">Reference proteome</keyword>
<comment type="caution">
    <text evidence="1">The sequence shown here is derived from an EMBL/GenBank/DDBJ whole genome shotgun (WGS) entry which is preliminary data.</text>
</comment>
<protein>
    <submittedName>
        <fullName evidence="1">Uncharacterized protein</fullName>
    </submittedName>
</protein>
<evidence type="ECO:0000313" key="1">
    <source>
        <dbReference type="EMBL" id="MXO69711.1"/>
    </source>
</evidence>
<proteinExistence type="predicted"/>
<name>A0ABW9V0H7_9SPHN</name>